<reference evidence="1" key="1">
    <citation type="submission" date="2021-01" db="EMBL/GenBank/DDBJ databases">
        <authorList>
            <person name="Corre E."/>
            <person name="Pelletier E."/>
            <person name="Niang G."/>
            <person name="Scheremetjew M."/>
            <person name="Finn R."/>
            <person name="Kale V."/>
            <person name="Holt S."/>
            <person name="Cochrane G."/>
            <person name="Meng A."/>
            <person name="Brown T."/>
            <person name="Cohen L."/>
        </authorList>
    </citation>
    <scope>NUCLEOTIDE SEQUENCE</scope>
    <source>
        <strain evidence="1">SM1012Den-03</strain>
    </source>
</reference>
<organism evidence="1">
    <name type="scientific">Skeletonema marinoi</name>
    <dbReference type="NCBI Taxonomy" id="267567"/>
    <lineage>
        <taxon>Eukaryota</taxon>
        <taxon>Sar</taxon>
        <taxon>Stramenopiles</taxon>
        <taxon>Ochrophyta</taxon>
        <taxon>Bacillariophyta</taxon>
        <taxon>Coscinodiscophyceae</taxon>
        <taxon>Thalassiosirophycidae</taxon>
        <taxon>Thalassiosirales</taxon>
        <taxon>Skeletonemataceae</taxon>
        <taxon>Skeletonema</taxon>
        <taxon>Skeletonema marinoi-dohrnii complex</taxon>
    </lineage>
</organism>
<sequence>MLGTENRQIWWSGPWVGHLHLRLVRQLTSISFVLVAFVNMRYNNTKLFSTPPQQQHRTTTSSYHNTEQNLRRRRHILIAPSTDAQAIEIISSKKTTIWHYPSHREICLQMDYTTMVATCPHPDLMGRISGSSLALLEEWEYHPSVFNVNDLYCGSYKNVWLPPGQYNLEIFVVLCNSFGLTSPMRTKNFTKWLEYDFKKDCLEDPARNQITSSSSTLTIETEVSRVFNDKELLPEGGWMMDKSKSANYGPLSTRYQPQDCRDEISERCAVPMNNSHLEAFNFVWRNNTWLEKLKQHQLDLGFNLKLGQSIAWNIEDRVKKLELRAHGGTGLNVDSSKRMKGATDEESKICVVGYSHSYHLIDAFWANSLGHRFIWAPALYPSDLSTEFFEQYYHTRNCTKFVIGVGQHPAGWPGEAPYSLKQWRDEMTSVVTNEEIFKIDGEIKLYLRSIHHNPIGDMIGKCQPTDWRSPTVIDSYNFILENLVLDANNSRVDYLDTTFITKPVWDTAYDWCHLPLKVSSVEALYIAYVLLVN</sequence>
<accession>A0A7S2LD11</accession>
<evidence type="ECO:0000313" key="1">
    <source>
        <dbReference type="EMBL" id="CAD9602901.1"/>
    </source>
</evidence>
<dbReference type="EMBL" id="HBGZ01015375">
    <property type="protein sequence ID" value="CAD9602901.1"/>
    <property type="molecule type" value="Transcribed_RNA"/>
</dbReference>
<name>A0A7S2LD11_9STRA</name>
<protein>
    <submittedName>
        <fullName evidence="1">Uncharacterized protein</fullName>
    </submittedName>
</protein>
<dbReference type="AlphaFoldDB" id="A0A7S2LD11"/>
<gene>
    <name evidence="1" type="ORF">SMAR0320_LOCUS10976</name>
</gene>
<proteinExistence type="predicted"/>